<dbReference type="SUPFAM" id="SSF54171">
    <property type="entry name" value="DNA-binding domain"/>
    <property type="match status" value="1"/>
</dbReference>
<dbReference type="GO" id="GO:0003700">
    <property type="term" value="F:DNA-binding transcription factor activity"/>
    <property type="evidence" value="ECO:0007669"/>
    <property type="project" value="InterPro"/>
</dbReference>
<evidence type="ECO:0000256" key="6">
    <source>
        <dbReference type="ARBA" id="ARBA00023242"/>
    </source>
</evidence>
<feature type="region of interest" description="Disordered" evidence="8">
    <location>
        <begin position="125"/>
        <end position="150"/>
    </location>
</feature>
<dbReference type="EMBL" id="KV863635">
    <property type="protein sequence ID" value="ONK55241.1"/>
    <property type="molecule type" value="Genomic_DNA"/>
</dbReference>
<dbReference type="PANTHER" id="PTHR32467:SF97">
    <property type="entry name" value="ETHYLENE-RESPONSIVE TRANSCRIPTION FACTOR WRI1"/>
    <property type="match status" value="1"/>
</dbReference>
<feature type="region of interest" description="Disordered" evidence="8">
    <location>
        <begin position="209"/>
        <end position="239"/>
    </location>
</feature>
<organism evidence="10 11">
    <name type="scientific">Asparagus officinalis</name>
    <name type="common">Garden asparagus</name>
    <dbReference type="NCBI Taxonomy" id="4686"/>
    <lineage>
        <taxon>Eukaryota</taxon>
        <taxon>Viridiplantae</taxon>
        <taxon>Streptophyta</taxon>
        <taxon>Embryophyta</taxon>
        <taxon>Tracheophyta</taxon>
        <taxon>Spermatophyta</taxon>
        <taxon>Magnoliopsida</taxon>
        <taxon>Liliopsida</taxon>
        <taxon>Asparagales</taxon>
        <taxon>Asparagaceae</taxon>
        <taxon>Asparagoideae</taxon>
        <taxon>Asparagus</taxon>
    </lineage>
</organism>
<dbReference type="PROSITE" id="PS51032">
    <property type="entry name" value="AP2_ERF"/>
    <property type="match status" value="1"/>
</dbReference>
<dbReference type="AlphaFoldDB" id="A0A1R3L6J9"/>
<evidence type="ECO:0000313" key="10">
    <source>
        <dbReference type="EMBL" id="ONK55241.1"/>
    </source>
</evidence>
<reference evidence="11" key="1">
    <citation type="journal article" date="2017" name="Nat. Commun.">
        <title>The asparagus genome sheds light on the origin and evolution of a young Y chromosome.</title>
        <authorList>
            <person name="Harkess A."/>
            <person name="Zhou J."/>
            <person name="Xu C."/>
            <person name="Bowers J.E."/>
            <person name="Van der Hulst R."/>
            <person name="Ayyampalayam S."/>
            <person name="Mercati F."/>
            <person name="Riccardi P."/>
            <person name="McKain M.R."/>
            <person name="Kakrana A."/>
            <person name="Tang H."/>
            <person name="Ray J."/>
            <person name="Groenendijk J."/>
            <person name="Arikit S."/>
            <person name="Mathioni S.M."/>
            <person name="Nakano M."/>
            <person name="Shan H."/>
            <person name="Telgmann-Rauber A."/>
            <person name="Kanno A."/>
            <person name="Yue Z."/>
            <person name="Chen H."/>
            <person name="Li W."/>
            <person name="Chen Y."/>
            <person name="Xu X."/>
            <person name="Zhang Y."/>
            <person name="Luo S."/>
            <person name="Chen H."/>
            <person name="Gao J."/>
            <person name="Mao Z."/>
            <person name="Pires J.C."/>
            <person name="Luo M."/>
            <person name="Kudrna D."/>
            <person name="Wing R.A."/>
            <person name="Meyers B.C."/>
            <person name="Yi K."/>
            <person name="Kong H."/>
            <person name="Lavrijsen P."/>
            <person name="Sunseri F."/>
            <person name="Falavigna A."/>
            <person name="Ye Y."/>
            <person name="Leebens-Mack J.H."/>
            <person name="Chen G."/>
        </authorList>
    </citation>
    <scope>NUCLEOTIDE SEQUENCE [LARGE SCALE GENOMIC DNA]</scope>
    <source>
        <strain evidence="11">cv. DH0086</strain>
    </source>
</reference>
<evidence type="ECO:0000256" key="4">
    <source>
        <dbReference type="ARBA" id="ARBA00023125"/>
    </source>
</evidence>
<keyword evidence="6" id="KW-0539">Nucleus</keyword>
<dbReference type="SMART" id="SM00380">
    <property type="entry name" value="AP2"/>
    <property type="match status" value="1"/>
</dbReference>
<dbReference type="Pfam" id="PF00847">
    <property type="entry name" value="AP2"/>
    <property type="match status" value="1"/>
</dbReference>
<evidence type="ECO:0000256" key="1">
    <source>
        <dbReference type="ARBA" id="ARBA00004123"/>
    </source>
</evidence>
<evidence type="ECO:0000256" key="8">
    <source>
        <dbReference type="SAM" id="MobiDB-lite"/>
    </source>
</evidence>
<dbReference type="SUPFAM" id="SSF81995">
    <property type="entry name" value="beta-sandwich domain of Sec23/24"/>
    <property type="match status" value="1"/>
</dbReference>
<keyword evidence="4" id="KW-0238">DNA-binding</keyword>
<dbReference type="InterPro" id="IPR016177">
    <property type="entry name" value="DNA-bd_dom_sf"/>
</dbReference>
<dbReference type="GO" id="GO:0003677">
    <property type="term" value="F:DNA binding"/>
    <property type="evidence" value="ECO:0007669"/>
    <property type="project" value="UniProtKB-KW"/>
</dbReference>
<dbReference type="CDD" id="cd00018">
    <property type="entry name" value="AP2"/>
    <property type="match status" value="1"/>
</dbReference>
<dbReference type="Gramene" id="ONK55241">
    <property type="protein sequence ID" value="ONK55241"/>
    <property type="gene ID" value="A4U43_UnF5950"/>
</dbReference>
<dbReference type="InterPro" id="IPR036955">
    <property type="entry name" value="AP2/ERF_dom_sf"/>
</dbReference>
<dbReference type="Proteomes" id="UP000243459">
    <property type="component" value="Unassembled WGS sequence"/>
</dbReference>
<dbReference type="Gene3D" id="3.30.730.10">
    <property type="entry name" value="AP2/ERF domain"/>
    <property type="match status" value="1"/>
</dbReference>
<evidence type="ECO:0000256" key="2">
    <source>
        <dbReference type="ARBA" id="ARBA00022737"/>
    </source>
</evidence>
<evidence type="ECO:0000313" key="11">
    <source>
        <dbReference type="Proteomes" id="UP000243459"/>
    </source>
</evidence>
<keyword evidence="5" id="KW-0804">Transcription</keyword>
<evidence type="ECO:0000256" key="3">
    <source>
        <dbReference type="ARBA" id="ARBA00023015"/>
    </source>
</evidence>
<dbReference type="InterPro" id="IPR001471">
    <property type="entry name" value="AP2/ERF_dom"/>
</dbReference>
<sequence>MQKLTREEYLASLRRRSSGFSRGASKYRGVAKHHHNGRWEARIGRVYGNKYLYLGTFNTQEEAARAYDIAALEYRGPNAVTNFDANLYIKRPNQAQTQIQTHQLFGQQLTLPLLIQQQEQQQQQQQPQQIVPQAQVQPSPQPMNQTEESYTPMPMPEFEAMDDMSWSTMCLSSGFDPYSNIDLDNGFVDDIDCLFDISDIGGGECVHGQGGSGQGAGGISDNSGKIEGSSGGEGREMGRVSAAQIGQEVTSSEGSNAEDVCTFPTSICSSDSGCSS</sequence>
<keyword evidence="2" id="KW-0677">Repeat</keyword>
<dbReference type="GO" id="GO:0005634">
    <property type="term" value="C:nucleus"/>
    <property type="evidence" value="ECO:0007669"/>
    <property type="project" value="UniProtKB-SubCell"/>
</dbReference>
<dbReference type="PANTHER" id="PTHR32467">
    <property type="entry name" value="AP2-LIKE ETHYLENE-RESPONSIVE TRANSCRIPTION FACTOR"/>
    <property type="match status" value="1"/>
</dbReference>
<comment type="similarity">
    <text evidence="7">Belongs to the AP2/ERF transcription factor family. AP2 subfamily.</text>
</comment>
<feature type="domain" description="AP2/ERF" evidence="9">
    <location>
        <begin position="26"/>
        <end position="84"/>
    </location>
</feature>
<proteinExistence type="inferred from homology"/>
<evidence type="ECO:0000256" key="7">
    <source>
        <dbReference type="ARBA" id="ARBA00037973"/>
    </source>
</evidence>
<dbReference type="FunFam" id="3.30.730.10:FF:000002">
    <property type="entry name" value="AP2-like ethylene-responsive transcription factor"/>
    <property type="match status" value="1"/>
</dbReference>
<feature type="compositionally biased region" description="Low complexity" evidence="8">
    <location>
        <begin position="125"/>
        <end position="138"/>
    </location>
</feature>
<feature type="compositionally biased region" description="Gly residues" evidence="8">
    <location>
        <begin position="209"/>
        <end position="218"/>
    </location>
</feature>
<name>A0A1R3L6J9_ASPOF</name>
<keyword evidence="11" id="KW-1185">Reference proteome</keyword>
<gene>
    <name evidence="10" type="ORF">A4U43_UnF5950</name>
</gene>
<evidence type="ECO:0000256" key="5">
    <source>
        <dbReference type="ARBA" id="ARBA00023163"/>
    </source>
</evidence>
<protein>
    <recommendedName>
        <fullName evidence="9">AP2/ERF domain-containing protein</fullName>
    </recommendedName>
</protein>
<keyword evidence="3" id="KW-0805">Transcription regulation</keyword>
<evidence type="ECO:0000259" key="9">
    <source>
        <dbReference type="PROSITE" id="PS51032"/>
    </source>
</evidence>
<comment type="subcellular location">
    <subcellularLocation>
        <location evidence="1">Nucleus</location>
    </subcellularLocation>
</comment>
<accession>A0A1R3L6J9</accession>